<evidence type="ECO:0008006" key="4">
    <source>
        <dbReference type="Google" id="ProtNLM"/>
    </source>
</evidence>
<organism evidence="2 3">
    <name type="scientific">Nepenthes gracilis</name>
    <name type="common">Slender pitcher plant</name>
    <dbReference type="NCBI Taxonomy" id="150966"/>
    <lineage>
        <taxon>Eukaryota</taxon>
        <taxon>Viridiplantae</taxon>
        <taxon>Streptophyta</taxon>
        <taxon>Embryophyta</taxon>
        <taxon>Tracheophyta</taxon>
        <taxon>Spermatophyta</taxon>
        <taxon>Magnoliopsida</taxon>
        <taxon>eudicotyledons</taxon>
        <taxon>Gunneridae</taxon>
        <taxon>Pentapetalae</taxon>
        <taxon>Caryophyllales</taxon>
        <taxon>Nepenthaceae</taxon>
        <taxon>Nepenthes</taxon>
    </lineage>
</organism>
<keyword evidence="1" id="KW-0472">Membrane</keyword>
<accession>A0AAD3SU27</accession>
<comment type="caution">
    <text evidence="2">The sequence shown here is derived from an EMBL/GenBank/DDBJ whole genome shotgun (WGS) entry which is preliminary data.</text>
</comment>
<feature type="transmembrane region" description="Helical" evidence="1">
    <location>
        <begin position="238"/>
        <end position="257"/>
    </location>
</feature>
<sequence>MENASLRSPGSLTHKNLVDPPIAAGVSQGGLESSIHKFEVLDCEDKICGLAGPDSFQDDPLSGSLGSSVALASTIGSLPLACPPFPNQDMQSVSNCLSGEINDSACESVSSLVAIDPALSTDPQACYQIPCREELSRLSPQKTALLIPAVSLFPGGSAIVVAAVFMGSGELCIFWFDVIQSYGCEDAHAEEFRWSQIDLFLHVAEVAVSNFCGVYLMMRCDSTYLRCVFALAEPLAEATLWMVLLGVGAVLGCSAILGPGIIVSSLLVTCRGLSAFPIVAILRGGRFGWREGFCSVDKGGEDIRREGGRSRVEKGGTIGRQAMASDASANSPGWMLHDAQDRWEI</sequence>
<keyword evidence="1" id="KW-1133">Transmembrane helix</keyword>
<evidence type="ECO:0000313" key="2">
    <source>
        <dbReference type="EMBL" id="GMH16974.1"/>
    </source>
</evidence>
<proteinExistence type="predicted"/>
<feature type="transmembrane region" description="Helical" evidence="1">
    <location>
        <begin position="145"/>
        <end position="166"/>
    </location>
</feature>
<reference evidence="2" key="1">
    <citation type="submission" date="2023-05" db="EMBL/GenBank/DDBJ databases">
        <title>Nepenthes gracilis genome sequencing.</title>
        <authorList>
            <person name="Fukushima K."/>
        </authorList>
    </citation>
    <scope>NUCLEOTIDE SEQUENCE</scope>
    <source>
        <strain evidence="2">SING2019-196</strain>
    </source>
</reference>
<dbReference type="AlphaFoldDB" id="A0AAD3SU27"/>
<evidence type="ECO:0000313" key="3">
    <source>
        <dbReference type="Proteomes" id="UP001279734"/>
    </source>
</evidence>
<keyword evidence="1" id="KW-0812">Transmembrane</keyword>
<name>A0AAD3SU27_NEPGR</name>
<evidence type="ECO:0000256" key="1">
    <source>
        <dbReference type="SAM" id="Phobius"/>
    </source>
</evidence>
<protein>
    <recommendedName>
        <fullName evidence="4">Transmembrane protein</fullName>
    </recommendedName>
</protein>
<dbReference type="Proteomes" id="UP001279734">
    <property type="component" value="Unassembled WGS sequence"/>
</dbReference>
<gene>
    <name evidence="2" type="ORF">Nepgr_018815</name>
</gene>
<dbReference type="EMBL" id="BSYO01000017">
    <property type="protein sequence ID" value="GMH16974.1"/>
    <property type="molecule type" value="Genomic_DNA"/>
</dbReference>
<keyword evidence="3" id="KW-1185">Reference proteome</keyword>